<dbReference type="Pfam" id="PF07751">
    <property type="entry name" value="Abi_2"/>
    <property type="match status" value="1"/>
</dbReference>
<dbReference type="Proteomes" id="UP000009232">
    <property type="component" value="Chromosome"/>
</dbReference>
<accession>F6D9T5</accession>
<keyword evidence="2" id="KW-1185">Reference proteome</keyword>
<dbReference type="InterPro" id="IPR017034">
    <property type="entry name" value="Abi_system_AbiD/AbiF"/>
</dbReference>
<organism evidence="1 2">
    <name type="scientific">Thiomicrospira cyclica (strain DSM 14477 / JCM 11371 / ALM1)</name>
    <name type="common">Thioalkalimicrobium cyclicum</name>
    <dbReference type="NCBI Taxonomy" id="717773"/>
    <lineage>
        <taxon>Bacteria</taxon>
        <taxon>Pseudomonadati</taxon>
        <taxon>Pseudomonadota</taxon>
        <taxon>Gammaproteobacteria</taxon>
        <taxon>Thiotrichales</taxon>
        <taxon>Piscirickettsiaceae</taxon>
        <taxon>Thiomicrospira</taxon>
    </lineage>
</organism>
<dbReference type="EMBL" id="CP002776">
    <property type="protein sequence ID" value="AEG32134.1"/>
    <property type="molecule type" value="Genomic_DNA"/>
</dbReference>
<evidence type="ECO:0000313" key="1">
    <source>
        <dbReference type="EMBL" id="AEG32134.1"/>
    </source>
</evidence>
<protein>
    <submittedName>
        <fullName evidence="1">Abi family protein</fullName>
    </submittedName>
</protein>
<dbReference type="RefSeq" id="WP_013835909.1">
    <property type="nucleotide sequence ID" value="NC_015581.1"/>
</dbReference>
<dbReference type="HOGENOM" id="CLU_044962_2_1_6"/>
<dbReference type="AlphaFoldDB" id="F6D9T5"/>
<evidence type="ECO:0000313" key="2">
    <source>
        <dbReference type="Proteomes" id="UP000009232"/>
    </source>
</evidence>
<dbReference type="eggNOG" id="COG4823">
    <property type="taxonomic scope" value="Bacteria"/>
</dbReference>
<sequence length="301" mass="35092">MAKVSYQKPHLSYAEQRQKLLAQGMVLDLPDAQVEHFLSHLNYYRLSGYWYGYRENGQKFKPNTRFSDILALYQFDKSLRILLLDAIEQIEVSIRTKLAYHLGAKYGAHALLDASLFSNSKVYHDTLAKLTVEVSRSREEFILHLAAKYHEPVPPIWAAVEVMSMGQLSSWFKNLKTRQDALAIADNYELDSKVLTSFLHHLTILRNHCAHHARVWHKHFTFKLQLPSHKPHAVIEAFQTERQAQSKIYNTLVMMAWVLNKVQPEHDWLHRLTALLDSYPQVNRAQMGFPANWQAYPIWKS</sequence>
<dbReference type="OrthoDB" id="5363652at2"/>
<gene>
    <name evidence="1" type="ordered locus">Thicy_1371</name>
</gene>
<reference evidence="1 2" key="1">
    <citation type="submission" date="2011-05" db="EMBL/GenBank/DDBJ databases">
        <title>Complete sequence of Thioalkalimicrobium cyclicum ALM1.</title>
        <authorList>
            <consortium name="US DOE Joint Genome Institute"/>
            <person name="Lucas S."/>
            <person name="Han J."/>
            <person name="Lapidus A."/>
            <person name="Cheng J.-F."/>
            <person name="Goodwin L."/>
            <person name="Pitluck S."/>
            <person name="Peters L."/>
            <person name="Mikhailova N."/>
            <person name="Davenport K."/>
            <person name="Han C."/>
            <person name="Tapia R."/>
            <person name="Land M."/>
            <person name="Hauser L."/>
            <person name="Kyrpides N."/>
            <person name="Ivanova N."/>
            <person name="Pagani I."/>
            <person name="Kappler U."/>
            <person name="Woyke T."/>
        </authorList>
    </citation>
    <scope>NUCLEOTIDE SEQUENCE [LARGE SCALE GENOMIC DNA]</scope>
    <source>
        <strain evidence="2">DSM 14477 / JCM 11371 / ALM1</strain>
    </source>
</reference>
<dbReference type="KEGG" id="tcy:Thicy_1371"/>
<dbReference type="PIRSF" id="PIRSF034934">
    <property type="entry name" value="AbiF_AbiD"/>
    <property type="match status" value="1"/>
</dbReference>
<dbReference type="InterPro" id="IPR011664">
    <property type="entry name" value="Abi_system_AbiD/AbiF-like"/>
</dbReference>
<name>F6D9T5_THICA</name>
<dbReference type="STRING" id="717773.Thicy_1371"/>
<proteinExistence type="predicted"/>